<reference evidence="1 2" key="1">
    <citation type="submission" date="2019-05" db="EMBL/GenBank/DDBJ databases">
        <authorList>
            <consortium name="Science for Life Laboratories"/>
        </authorList>
    </citation>
    <scope>NUCLEOTIDE SEQUENCE [LARGE SCALE GENOMIC DNA]</scope>
    <source>
        <strain evidence="1">Soil9</strain>
    </source>
</reference>
<organism evidence="1 2">
    <name type="scientific">Gemmata massiliana</name>
    <dbReference type="NCBI Taxonomy" id="1210884"/>
    <lineage>
        <taxon>Bacteria</taxon>
        <taxon>Pseudomonadati</taxon>
        <taxon>Planctomycetota</taxon>
        <taxon>Planctomycetia</taxon>
        <taxon>Gemmatales</taxon>
        <taxon>Gemmataceae</taxon>
        <taxon>Gemmata</taxon>
    </lineage>
</organism>
<sequence>MFTEPVFTARTVAKALGLRLGRTLTFAEGDEDVDGEVEVTDRVHVQVGADYLAVGMCVDEATLRVWPSRRDLPWAFHDLQEVLQQAALLPESERPVNDD</sequence>
<evidence type="ECO:0000313" key="1">
    <source>
        <dbReference type="EMBL" id="VTR91607.1"/>
    </source>
</evidence>
<dbReference type="KEGG" id="gms:SOIL9_61070"/>
<dbReference type="EMBL" id="LR593886">
    <property type="protein sequence ID" value="VTR91607.1"/>
    <property type="molecule type" value="Genomic_DNA"/>
</dbReference>
<dbReference type="AlphaFoldDB" id="A0A6P2CSL9"/>
<gene>
    <name evidence="1" type="ORF">SOIL9_61070</name>
</gene>
<keyword evidence="2" id="KW-1185">Reference proteome</keyword>
<proteinExistence type="predicted"/>
<name>A0A6P2CSL9_9BACT</name>
<accession>A0A6P2CSL9</accession>
<dbReference type="Proteomes" id="UP000464178">
    <property type="component" value="Chromosome"/>
</dbReference>
<evidence type="ECO:0000313" key="2">
    <source>
        <dbReference type="Proteomes" id="UP000464178"/>
    </source>
</evidence>
<protein>
    <submittedName>
        <fullName evidence="1">Uncharacterized protein</fullName>
    </submittedName>
</protein>
<dbReference type="RefSeq" id="WP_162666577.1">
    <property type="nucleotide sequence ID" value="NZ_LR593886.1"/>
</dbReference>